<dbReference type="Proteomes" id="UP000326198">
    <property type="component" value="Unassembled WGS sequence"/>
</dbReference>
<evidence type="ECO:0000313" key="2">
    <source>
        <dbReference type="Proteomes" id="UP000326198"/>
    </source>
</evidence>
<proteinExistence type="predicted"/>
<reference evidence="1 2" key="1">
    <citation type="submission" date="2019-04" db="EMBL/GenBank/DDBJ databases">
        <title>Friends and foes A comparative genomics studyof 23 Aspergillus species from section Flavi.</title>
        <authorList>
            <consortium name="DOE Joint Genome Institute"/>
            <person name="Kjaerbolling I."/>
            <person name="Vesth T."/>
            <person name="Frisvad J.C."/>
            <person name="Nybo J.L."/>
            <person name="Theobald S."/>
            <person name="Kildgaard S."/>
            <person name="Isbrandt T."/>
            <person name="Kuo A."/>
            <person name="Sato A."/>
            <person name="Lyhne E.K."/>
            <person name="Kogle M.E."/>
            <person name="Wiebenga A."/>
            <person name="Kun R.S."/>
            <person name="Lubbers R.J."/>
            <person name="Makela M.R."/>
            <person name="Barry K."/>
            <person name="Chovatia M."/>
            <person name="Clum A."/>
            <person name="Daum C."/>
            <person name="Haridas S."/>
            <person name="He G."/>
            <person name="LaButti K."/>
            <person name="Lipzen A."/>
            <person name="Mondo S."/>
            <person name="Riley R."/>
            <person name="Salamov A."/>
            <person name="Simmons B.A."/>
            <person name="Magnuson J.K."/>
            <person name="Henrissat B."/>
            <person name="Mortensen U.H."/>
            <person name="Larsen T.O."/>
            <person name="Devries R.P."/>
            <person name="Grigoriev I.V."/>
            <person name="Machida M."/>
            <person name="Baker S.E."/>
            <person name="Andersen M.R."/>
        </authorList>
    </citation>
    <scope>NUCLEOTIDE SEQUENCE [LARGE SCALE GENOMIC DNA]</scope>
    <source>
        <strain evidence="1 2">IBT 29228</strain>
    </source>
</reference>
<keyword evidence="2" id="KW-1185">Reference proteome</keyword>
<gene>
    <name evidence="1" type="ORF">BDV26DRAFT_254885</name>
</gene>
<evidence type="ECO:0000313" key="1">
    <source>
        <dbReference type="EMBL" id="KAE8381699.1"/>
    </source>
</evidence>
<organism evidence="1 2">
    <name type="scientific">Aspergillus bertholletiae</name>
    <dbReference type="NCBI Taxonomy" id="1226010"/>
    <lineage>
        <taxon>Eukaryota</taxon>
        <taxon>Fungi</taxon>
        <taxon>Dikarya</taxon>
        <taxon>Ascomycota</taxon>
        <taxon>Pezizomycotina</taxon>
        <taxon>Eurotiomycetes</taxon>
        <taxon>Eurotiomycetidae</taxon>
        <taxon>Eurotiales</taxon>
        <taxon>Aspergillaceae</taxon>
        <taxon>Aspergillus</taxon>
        <taxon>Aspergillus subgen. Circumdati</taxon>
    </lineage>
</organism>
<dbReference type="EMBL" id="ML736168">
    <property type="protein sequence ID" value="KAE8381699.1"/>
    <property type="molecule type" value="Genomic_DNA"/>
</dbReference>
<name>A0A5N7BIV1_9EURO</name>
<protein>
    <submittedName>
        <fullName evidence="1">Uncharacterized protein</fullName>
    </submittedName>
</protein>
<dbReference type="AlphaFoldDB" id="A0A5N7BIV1"/>
<accession>A0A5N7BIV1</accession>
<sequence length="72" mass="7911">MHDLAETANDIIILCAIPPYESLEHLKIHLTLYDLGYGLTFPGLSTLIYIPLATSCTTSRDKLQPSSSHPAK</sequence>